<keyword evidence="1" id="KW-0862">Zinc</keyword>
<keyword evidence="1" id="KW-0479">Metal-binding</keyword>
<dbReference type="WBParaSite" id="ACRNAN_scaffold9539.g24306.t1">
    <property type="protein sequence ID" value="ACRNAN_scaffold9539.g24306.t1"/>
    <property type="gene ID" value="ACRNAN_scaffold9539.g24306"/>
</dbReference>
<dbReference type="Proteomes" id="UP000887540">
    <property type="component" value="Unplaced"/>
</dbReference>
<evidence type="ECO:0000313" key="4">
    <source>
        <dbReference type="Proteomes" id="UP000887540"/>
    </source>
</evidence>
<name>A0A914EME4_9BILA</name>
<evidence type="ECO:0000259" key="3">
    <source>
        <dbReference type="PROSITE" id="PS51083"/>
    </source>
</evidence>
<keyword evidence="1" id="KW-0863">Zinc-finger</keyword>
<dbReference type="PANTHER" id="PTHR15555">
    <property type="entry name" value="ZINC FINGER HIT DOMAIN CONTAINING PROTEIN 2 PROTEIN FON -RELATED"/>
    <property type="match status" value="1"/>
</dbReference>
<evidence type="ECO:0000313" key="5">
    <source>
        <dbReference type="WBParaSite" id="ACRNAN_scaffold9539.g24306.t1"/>
    </source>
</evidence>
<organism evidence="4 5">
    <name type="scientific">Acrobeloides nanus</name>
    <dbReference type="NCBI Taxonomy" id="290746"/>
    <lineage>
        <taxon>Eukaryota</taxon>
        <taxon>Metazoa</taxon>
        <taxon>Ecdysozoa</taxon>
        <taxon>Nematoda</taxon>
        <taxon>Chromadorea</taxon>
        <taxon>Rhabditida</taxon>
        <taxon>Tylenchina</taxon>
        <taxon>Cephalobomorpha</taxon>
        <taxon>Cephaloboidea</taxon>
        <taxon>Cephalobidae</taxon>
        <taxon>Acrobeloides</taxon>
    </lineage>
</organism>
<dbReference type="SUPFAM" id="SSF144232">
    <property type="entry name" value="HIT/MYND zinc finger-like"/>
    <property type="match status" value="1"/>
</dbReference>
<dbReference type="Gene3D" id="3.30.60.190">
    <property type="match status" value="1"/>
</dbReference>
<proteinExistence type="predicted"/>
<feature type="region of interest" description="Disordered" evidence="2">
    <location>
        <begin position="50"/>
        <end position="69"/>
    </location>
</feature>
<dbReference type="InterPro" id="IPR007529">
    <property type="entry name" value="Znf_HIT"/>
</dbReference>
<evidence type="ECO:0000256" key="2">
    <source>
        <dbReference type="SAM" id="MobiDB-lite"/>
    </source>
</evidence>
<dbReference type="InterPro" id="IPR039646">
    <property type="entry name" value="ZNHIT2"/>
</dbReference>
<dbReference type="CDD" id="cd23024">
    <property type="entry name" value="zf-HIT_ZNHIT2-3"/>
    <property type="match status" value="1"/>
</dbReference>
<dbReference type="PANTHER" id="PTHR15555:SF0">
    <property type="entry name" value="ZINC FINGER HIT DOMAIN-CONTAINING PROTEIN 2"/>
    <property type="match status" value="1"/>
</dbReference>
<dbReference type="AlphaFoldDB" id="A0A914EME4"/>
<reference evidence="5" key="1">
    <citation type="submission" date="2022-11" db="UniProtKB">
        <authorList>
            <consortium name="WormBaseParasite"/>
        </authorList>
    </citation>
    <scope>IDENTIFICATION</scope>
</reference>
<dbReference type="GO" id="GO:0008270">
    <property type="term" value="F:zinc ion binding"/>
    <property type="evidence" value="ECO:0007669"/>
    <property type="project" value="UniProtKB-UniRule"/>
</dbReference>
<dbReference type="PROSITE" id="PS51083">
    <property type="entry name" value="ZF_HIT"/>
    <property type="match status" value="1"/>
</dbReference>
<protein>
    <submittedName>
        <fullName evidence="5">HIT-type domain-containing protein</fullName>
    </submittedName>
</protein>
<evidence type="ECO:0000256" key="1">
    <source>
        <dbReference type="PROSITE-ProRule" id="PRU00453"/>
    </source>
</evidence>
<keyword evidence="4" id="KW-1185">Reference proteome</keyword>
<accession>A0A914EME4</accession>
<sequence length="194" mass="23092">MECCAFCPTESRELYKCPKCDRLYCSLKCYRNEKHWICSESFYKDQVKEHKPELMENEPQPEDSSSKNFNPEMFEDYMKTFKKDTRSEKEKNPQIRVRADEDILFDSDDEPDYVRVVAEKSLEEFEKIDMNDLDRKLTMAGLGGLTDNDEQLEYLYSQLNDEEKKMFNRLADNLQYDEMGLMNSVFGKNLPKKK</sequence>
<feature type="domain" description="HIT-type" evidence="3">
    <location>
        <begin position="4"/>
        <end position="38"/>
    </location>
</feature>